<dbReference type="OrthoDB" id="9778910at2"/>
<name>A0A5M3XGI7_9ACTN</name>
<dbReference type="GO" id="GO:0005886">
    <property type="term" value="C:plasma membrane"/>
    <property type="evidence" value="ECO:0007669"/>
    <property type="project" value="UniProtKB-SubCell"/>
</dbReference>
<dbReference type="AlphaFoldDB" id="A0A5M3XGI7"/>
<dbReference type="InterPro" id="IPR035906">
    <property type="entry name" value="MetI-like_sf"/>
</dbReference>
<evidence type="ECO:0000256" key="6">
    <source>
        <dbReference type="ARBA" id="ARBA00023136"/>
    </source>
</evidence>
<dbReference type="SUPFAM" id="SSF161098">
    <property type="entry name" value="MetI-like"/>
    <property type="match status" value="1"/>
</dbReference>
<organism evidence="9 10">
    <name type="scientific">Acrocarpospora pleiomorpha</name>
    <dbReference type="NCBI Taxonomy" id="90975"/>
    <lineage>
        <taxon>Bacteria</taxon>
        <taxon>Bacillati</taxon>
        <taxon>Actinomycetota</taxon>
        <taxon>Actinomycetes</taxon>
        <taxon>Streptosporangiales</taxon>
        <taxon>Streptosporangiaceae</taxon>
        <taxon>Acrocarpospora</taxon>
    </lineage>
</organism>
<comment type="caution">
    <text evidence="9">The sequence shown here is derived from an EMBL/GenBank/DDBJ whole genome shotgun (WGS) entry which is preliminary data.</text>
</comment>
<dbReference type="PANTHER" id="PTHR43163">
    <property type="entry name" value="DIPEPTIDE TRANSPORT SYSTEM PERMEASE PROTEIN DPPB-RELATED"/>
    <property type="match status" value="1"/>
</dbReference>
<sequence length="313" mass="32876">MIPSLARRTGQALITALLASVVVWGLLPLAPGDPAVRYLQARHVSAPTEEQLARARADLGLDRPLPEQYVRWLGGVVRGDLGQSTRLNLPVTRVIAERAPATLRLTLATVLLALVVSLPLALAGAAAPGRWPDAAGRYIALLGAALPSFVAGLLLIEFVIVRLGAGSVVSDGSWSQVWLPAAALALYPIARWSRLLRGGLLEGLRSEHVTVAAARGTSRARALVVHALPNASVPFVTVLAMTVGFLLGGAAVVENVFSWPGLGREIVLAVTARDLPVVQGFALVMSLAWVTISLLADVATALIDPRLREGSGR</sequence>
<dbReference type="RefSeq" id="WP_155345434.1">
    <property type="nucleotide sequence ID" value="NZ_BAAAHM010000021.1"/>
</dbReference>
<feature type="transmembrane region" description="Helical" evidence="7">
    <location>
        <begin position="277"/>
        <end position="303"/>
    </location>
</feature>
<evidence type="ECO:0000256" key="1">
    <source>
        <dbReference type="ARBA" id="ARBA00004651"/>
    </source>
</evidence>
<gene>
    <name evidence="9" type="ORF">Aple_032900</name>
</gene>
<comment type="similarity">
    <text evidence="7">Belongs to the binding-protein-dependent transport system permease family.</text>
</comment>
<keyword evidence="10" id="KW-1185">Reference proteome</keyword>
<accession>A0A5M3XGI7</accession>
<dbReference type="Gene3D" id="1.10.3720.10">
    <property type="entry name" value="MetI-like"/>
    <property type="match status" value="1"/>
</dbReference>
<dbReference type="InterPro" id="IPR045621">
    <property type="entry name" value="BPD_transp_1_N"/>
</dbReference>
<evidence type="ECO:0000256" key="2">
    <source>
        <dbReference type="ARBA" id="ARBA00022448"/>
    </source>
</evidence>
<feature type="transmembrane region" description="Helical" evidence="7">
    <location>
        <begin position="138"/>
        <end position="161"/>
    </location>
</feature>
<dbReference type="Proteomes" id="UP000377595">
    <property type="component" value="Unassembled WGS sequence"/>
</dbReference>
<feature type="transmembrane region" description="Helical" evidence="7">
    <location>
        <begin position="235"/>
        <end position="257"/>
    </location>
</feature>
<dbReference type="GO" id="GO:0071916">
    <property type="term" value="F:dipeptide transmembrane transporter activity"/>
    <property type="evidence" value="ECO:0007669"/>
    <property type="project" value="TreeGrafter"/>
</dbReference>
<evidence type="ECO:0000256" key="5">
    <source>
        <dbReference type="ARBA" id="ARBA00022989"/>
    </source>
</evidence>
<evidence type="ECO:0000313" key="9">
    <source>
        <dbReference type="EMBL" id="GES20394.1"/>
    </source>
</evidence>
<dbReference type="Pfam" id="PF19300">
    <property type="entry name" value="BPD_transp_1_N"/>
    <property type="match status" value="1"/>
</dbReference>
<keyword evidence="5 7" id="KW-1133">Transmembrane helix</keyword>
<proteinExistence type="inferred from homology"/>
<dbReference type="PANTHER" id="PTHR43163:SF6">
    <property type="entry name" value="DIPEPTIDE TRANSPORT SYSTEM PERMEASE PROTEIN DPPB-RELATED"/>
    <property type="match status" value="1"/>
</dbReference>
<dbReference type="PROSITE" id="PS50928">
    <property type="entry name" value="ABC_TM1"/>
    <property type="match status" value="1"/>
</dbReference>
<dbReference type="EMBL" id="BLAF01000016">
    <property type="protein sequence ID" value="GES20394.1"/>
    <property type="molecule type" value="Genomic_DNA"/>
</dbReference>
<feature type="transmembrane region" description="Helical" evidence="7">
    <location>
        <begin position="105"/>
        <end position="126"/>
    </location>
</feature>
<dbReference type="Pfam" id="PF00528">
    <property type="entry name" value="BPD_transp_1"/>
    <property type="match status" value="1"/>
</dbReference>
<dbReference type="InterPro" id="IPR000515">
    <property type="entry name" value="MetI-like"/>
</dbReference>
<feature type="transmembrane region" description="Helical" evidence="7">
    <location>
        <begin position="12"/>
        <end position="30"/>
    </location>
</feature>
<evidence type="ECO:0000313" key="10">
    <source>
        <dbReference type="Proteomes" id="UP000377595"/>
    </source>
</evidence>
<keyword evidence="6 7" id="KW-0472">Membrane</keyword>
<comment type="subcellular location">
    <subcellularLocation>
        <location evidence="1 7">Cell membrane</location>
        <topology evidence="1 7">Multi-pass membrane protein</topology>
    </subcellularLocation>
</comment>
<keyword evidence="2 7" id="KW-0813">Transport</keyword>
<protein>
    <submittedName>
        <fullName evidence="9">Peptide ABC transporter permease</fullName>
    </submittedName>
</protein>
<dbReference type="CDD" id="cd06261">
    <property type="entry name" value="TM_PBP2"/>
    <property type="match status" value="1"/>
</dbReference>
<keyword evidence="4 7" id="KW-0812">Transmembrane</keyword>
<evidence type="ECO:0000259" key="8">
    <source>
        <dbReference type="PROSITE" id="PS50928"/>
    </source>
</evidence>
<keyword evidence="3" id="KW-1003">Cell membrane</keyword>
<evidence type="ECO:0000256" key="7">
    <source>
        <dbReference type="RuleBase" id="RU363032"/>
    </source>
</evidence>
<evidence type="ECO:0000256" key="3">
    <source>
        <dbReference type="ARBA" id="ARBA00022475"/>
    </source>
</evidence>
<reference evidence="9 10" key="1">
    <citation type="submission" date="2019-10" db="EMBL/GenBank/DDBJ databases">
        <title>Whole genome shotgun sequence of Acrocarpospora pleiomorpha NBRC 16267.</title>
        <authorList>
            <person name="Ichikawa N."/>
            <person name="Kimura A."/>
            <person name="Kitahashi Y."/>
            <person name="Komaki H."/>
            <person name="Oguchi A."/>
        </authorList>
    </citation>
    <scope>NUCLEOTIDE SEQUENCE [LARGE SCALE GENOMIC DNA]</scope>
    <source>
        <strain evidence="9 10">NBRC 16267</strain>
    </source>
</reference>
<evidence type="ECO:0000256" key="4">
    <source>
        <dbReference type="ARBA" id="ARBA00022692"/>
    </source>
</evidence>
<feature type="domain" description="ABC transmembrane type-1" evidence="8">
    <location>
        <begin position="99"/>
        <end position="296"/>
    </location>
</feature>